<accession>A0A5J5AM94</accession>
<organism evidence="1 2">
    <name type="scientific">Nyssa sinensis</name>
    <dbReference type="NCBI Taxonomy" id="561372"/>
    <lineage>
        <taxon>Eukaryota</taxon>
        <taxon>Viridiplantae</taxon>
        <taxon>Streptophyta</taxon>
        <taxon>Embryophyta</taxon>
        <taxon>Tracheophyta</taxon>
        <taxon>Spermatophyta</taxon>
        <taxon>Magnoliopsida</taxon>
        <taxon>eudicotyledons</taxon>
        <taxon>Gunneridae</taxon>
        <taxon>Pentapetalae</taxon>
        <taxon>asterids</taxon>
        <taxon>Cornales</taxon>
        <taxon>Nyssaceae</taxon>
        <taxon>Nyssa</taxon>
    </lineage>
</organism>
<sequence length="114" mass="12973">MVNLLATPKGVTNRRRKLRLSGFEFEPFDVRFLPPCFYRSLMENSSAHGFDSDESDLDIQDESYGEHESIGDDLPKNLDFCVGQDEKVVESDGDFPSNVEALEPYIGMEFNSRD</sequence>
<name>A0A5J5AM94_9ASTE</name>
<dbReference type="Proteomes" id="UP000325577">
    <property type="component" value="Linkage Group LG2"/>
</dbReference>
<gene>
    <name evidence="1" type="ORF">F0562_006100</name>
</gene>
<keyword evidence="2" id="KW-1185">Reference proteome</keyword>
<reference evidence="1 2" key="1">
    <citation type="submission" date="2019-09" db="EMBL/GenBank/DDBJ databases">
        <title>A chromosome-level genome assembly of the Chinese tupelo Nyssa sinensis.</title>
        <authorList>
            <person name="Yang X."/>
            <person name="Kang M."/>
            <person name="Yang Y."/>
            <person name="Xiong H."/>
            <person name="Wang M."/>
            <person name="Zhang Z."/>
            <person name="Wang Z."/>
            <person name="Wu H."/>
            <person name="Ma T."/>
            <person name="Liu J."/>
            <person name="Xi Z."/>
        </authorList>
    </citation>
    <scope>NUCLEOTIDE SEQUENCE [LARGE SCALE GENOMIC DNA]</scope>
    <source>
        <strain evidence="1">J267</strain>
        <tissue evidence="1">Leaf</tissue>
    </source>
</reference>
<evidence type="ECO:0000313" key="1">
    <source>
        <dbReference type="EMBL" id="KAA8531404.1"/>
    </source>
</evidence>
<protein>
    <submittedName>
        <fullName evidence="1">Uncharacterized protein</fullName>
    </submittedName>
</protein>
<evidence type="ECO:0000313" key="2">
    <source>
        <dbReference type="Proteomes" id="UP000325577"/>
    </source>
</evidence>
<dbReference type="EMBL" id="CM018043">
    <property type="protein sequence ID" value="KAA8531404.1"/>
    <property type="molecule type" value="Genomic_DNA"/>
</dbReference>
<proteinExistence type="predicted"/>
<dbReference type="AlphaFoldDB" id="A0A5J5AM94"/>